<evidence type="ECO:0000256" key="2">
    <source>
        <dbReference type="ARBA" id="ARBA00012438"/>
    </source>
</evidence>
<proteinExistence type="predicted"/>
<protein>
    <recommendedName>
        <fullName evidence="2">histidine kinase</fullName>
        <ecNumber evidence="2">2.7.13.3</ecNumber>
    </recommendedName>
</protein>
<keyword evidence="13" id="KW-1185">Reference proteome</keyword>
<dbReference type="CDD" id="cd16917">
    <property type="entry name" value="HATPase_UhpB-NarQ-NarX-like"/>
    <property type="match status" value="1"/>
</dbReference>
<dbReference type="Gene3D" id="3.30.565.10">
    <property type="entry name" value="Histidine kinase-like ATPase, C-terminal domain"/>
    <property type="match status" value="1"/>
</dbReference>
<keyword evidence="4" id="KW-0808">Transferase</keyword>
<organism evidence="12 13">
    <name type="scientific">Actinocatenispora rupis</name>
    <dbReference type="NCBI Taxonomy" id="519421"/>
    <lineage>
        <taxon>Bacteria</taxon>
        <taxon>Bacillati</taxon>
        <taxon>Actinomycetota</taxon>
        <taxon>Actinomycetes</taxon>
        <taxon>Micromonosporales</taxon>
        <taxon>Micromonosporaceae</taxon>
        <taxon>Actinocatenispora</taxon>
    </lineage>
</organism>
<dbReference type="GO" id="GO:0000155">
    <property type="term" value="F:phosphorelay sensor kinase activity"/>
    <property type="evidence" value="ECO:0007669"/>
    <property type="project" value="InterPro"/>
</dbReference>
<keyword evidence="9" id="KW-1133">Transmembrane helix</keyword>
<feature type="domain" description="Histidine kinase/HSP90-like ATPase" evidence="10">
    <location>
        <begin position="173"/>
        <end position="267"/>
    </location>
</feature>
<keyword evidence="3" id="KW-0597">Phosphoprotein</keyword>
<dbReference type="PANTHER" id="PTHR24421:SF10">
    <property type="entry name" value="NITRATE_NITRITE SENSOR PROTEIN NARQ"/>
    <property type="match status" value="1"/>
</dbReference>
<name>A0A8J3NEZ9_9ACTN</name>
<dbReference type="EC" id="2.7.13.3" evidence="2"/>
<dbReference type="PANTHER" id="PTHR24421">
    <property type="entry name" value="NITRATE/NITRITE SENSOR PROTEIN NARX-RELATED"/>
    <property type="match status" value="1"/>
</dbReference>
<comment type="caution">
    <text evidence="12">The sequence shown here is derived from an EMBL/GenBank/DDBJ whole genome shotgun (WGS) entry which is preliminary data.</text>
</comment>
<accession>A0A8J3NEZ9</accession>
<evidence type="ECO:0000313" key="13">
    <source>
        <dbReference type="Proteomes" id="UP000612808"/>
    </source>
</evidence>
<evidence type="ECO:0000256" key="6">
    <source>
        <dbReference type="ARBA" id="ARBA00022777"/>
    </source>
</evidence>
<evidence type="ECO:0000256" key="1">
    <source>
        <dbReference type="ARBA" id="ARBA00000085"/>
    </source>
</evidence>
<feature type="transmembrane region" description="Helical" evidence="9">
    <location>
        <begin position="6"/>
        <end position="28"/>
    </location>
</feature>
<dbReference type="SUPFAM" id="SSF55874">
    <property type="entry name" value="ATPase domain of HSP90 chaperone/DNA topoisomerase II/histidine kinase"/>
    <property type="match status" value="1"/>
</dbReference>
<evidence type="ECO:0000256" key="8">
    <source>
        <dbReference type="ARBA" id="ARBA00023012"/>
    </source>
</evidence>
<sequence>MVSATIALPVWALVPIAAAVVVPVVLALRLRRTLAHRDGQRAWQVERELAGAADDAVRTERERIARELHDIIGHTVSVMVVQAGSARSGATDDGELTAALRAVEDSGREAMTELRHMLALLAPAPDGTDAELAPQPGLSRLSTLIDRMAFAGLPVDVTIGGEPRPLPPGIDVTAYRVVQEALTNALKHAAPDTRAEVEVRYTERNLRLEVLTTGPSLLAGTGRAPASAGDGRGLTGLRERVRVYGGDLYAGRRLGGGYRVRTRIPLERP</sequence>
<dbReference type="GO" id="GO:0005524">
    <property type="term" value="F:ATP binding"/>
    <property type="evidence" value="ECO:0007669"/>
    <property type="project" value="UniProtKB-KW"/>
</dbReference>
<dbReference type="InterPro" id="IPR050482">
    <property type="entry name" value="Sensor_HK_TwoCompSys"/>
</dbReference>
<evidence type="ECO:0000256" key="3">
    <source>
        <dbReference type="ARBA" id="ARBA00022553"/>
    </source>
</evidence>
<keyword evidence="8" id="KW-0902">Two-component regulatory system</keyword>
<feature type="domain" description="Signal transduction histidine kinase subgroup 3 dimerisation and phosphoacceptor" evidence="11">
    <location>
        <begin position="60"/>
        <end position="124"/>
    </location>
</feature>
<evidence type="ECO:0000256" key="5">
    <source>
        <dbReference type="ARBA" id="ARBA00022741"/>
    </source>
</evidence>
<dbReference type="InterPro" id="IPR036890">
    <property type="entry name" value="HATPase_C_sf"/>
</dbReference>
<keyword evidence="5" id="KW-0547">Nucleotide-binding</keyword>
<dbReference type="Pfam" id="PF07730">
    <property type="entry name" value="HisKA_3"/>
    <property type="match status" value="1"/>
</dbReference>
<evidence type="ECO:0000259" key="11">
    <source>
        <dbReference type="Pfam" id="PF07730"/>
    </source>
</evidence>
<keyword evidence="7" id="KW-0067">ATP-binding</keyword>
<comment type="catalytic activity">
    <reaction evidence="1">
        <text>ATP + protein L-histidine = ADP + protein N-phospho-L-histidine.</text>
        <dbReference type="EC" id="2.7.13.3"/>
    </reaction>
</comment>
<dbReference type="InterPro" id="IPR003594">
    <property type="entry name" value="HATPase_dom"/>
</dbReference>
<dbReference type="Pfam" id="PF02518">
    <property type="entry name" value="HATPase_c"/>
    <property type="match status" value="1"/>
</dbReference>
<keyword evidence="9" id="KW-0812">Transmembrane</keyword>
<dbReference type="AlphaFoldDB" id="A0A8J3NEZ9"/>
<dbReference type="GO" id="GO:0046983">
    <property type="term" value="F:protein dimerization activity"/>
    <property type="evidence" value="ECO:0007669"/>
    <property type="project" value="InterPro"/>
</dbReference>
<dbReference type="GO" id="GO:0016020">
    <property type="term" value="C:membrane"/>
    <property type="evidence" value="ECO:0007669"/>
    <property type="project" value="InterPro"/>
</dbReference>
<keyword evidence="6" id="KW-0418">Kinase</keyword>
<dbReference type="Gene3D" id="1.20.5.1930">
    <property type="match status" value="1"/>
</dbReference>
<evidence type="ECO:0000256" key="7">
    <source>
        <dbReference type="ARBA" id="ARBA00022840"/>
    </source>
</evidence>
<keyword evidence="9" id="KW-0472">Membrane</keyword>
<gene>
    <name evidence="12" type="ORF">Aru02nite_55660</name>
</gene>
<dbReference type="Proteomes" id="UP000612808">
    <property type="component" value="Unassembled WGS sequence"/>
</dbReference>
<dbReference type="InterPro" id="IPR011712">
    <property type="entry name" value="Sig_transdc_His_kin_sub3_dim/P"/>
</dbReference>
<evidence type="ECO:0000313" key="12">
    <source>
        <dbReference type="EMBL" id="GID14677.1"/>
    </source>
</evidence>
<dbReference type="EMBL" id="BOMB01000032">
    <property type="protein sequence ID" value="GID14677.1"/>
    <property type="molecule type" value="Genomic_DNA"/>
</dbReference>
<reference evidence="12" key="1">
    <citation type="submission" date="2021-01" db="EMBL/GenBank/DDBJ databases">
        <title>Whole genome shotgun sequence of Actinocatenispora rupis NBRC 107355.</title>
        <authorList>
            <person name="Komaki H."/>
            <person name="Tamura T."/>
        </authorList>
    </citation>
    <scope>NUCLEOTIDE SEQUENCE</scope>
    <source>
        <strain evidence="12">NBRC 107355</strain>
    </source>
</reference>
<evidence type="ECO:0000256" key="9">
    <source>
        <dbReference type="SAM" id="Phobius"/>
    </source>
</evidence>
<evidence type="ECO:0000259" key="10">
    <source>
        <dbReference type="Pfam" id="PF02518"/>
    </source>
</evidence>
<evidence type="ECO:0000256" key="4">
    <source>
        <dbReference type="ARBA" id="ARBA00022679"/>
    </source>
</evidence>